<organism evidence="1 2">
    <name type="scientific">Staphylococcus hyicus</name>
    <dbReference type="NCBI Taxonomy" id="1284"/>
    <lineage>
        <taxon>Bacteria</taxon>
        <taxon>Bacillati</taxon>
        <taxon>Bacillota</taxon>
        <taxon>Bacilli</taxon>
        <taxon>Bacillales</taxon>
        <taxon>Staphylococcaceae</taxon>
        <taxon>Staphylococcus</taxon>
    </lineage>
</organism>
<name>A0A0A8HMU1_STAHY</name>
<dbReference type="HOGENOM" id="CLU_1676776_0_0_9"/>
<protein>
    <submittedName>
        <fullName evidence="1">Uncharacterized protein</fullName>
    </submittedName>
</protein>
<reference evidence="1 2" key="1">
    <citation type="journal article" date="2016" name="Front. Microbiol.">
        <title>Comprehensive Phylogenetic Analysis of Bovine Non-aureus Staphylococci Species Based on Whole-Genome Sequencing.</title>
        <authorList>
            <person name="Naushad S."/>
            <person name="Barkema H.W."/>
            <person name="Luby C."/>
            <person name="Condas L.A."/>
            <person name="Nobrega D.B."/>
            <person name="Carson D.A."/>
            <person name="De Buck J."/>
        </authorList>
    </citation>
    <scope>NUCLEOTIDE SEQUENCE [LARGE SCALE GENOMIC DNA]</scope>
    <source>
        <strain evidence="1 2">SNUC 5959</strain>
    </source>
</reference>
<dbReference type="Proteomes" id="UP000285625">
    <property type="component" value="Unassembled WGS sequence"/>
</dbReference>
<comment type="caution">
    <text evidence="1">The sequence shown here is derived from an EMBL/GenBank/DDBJ whole genome shotgun (WGS) entry which is preliminary data.</text>
</comment>
<evidence type="ECO:0000313" key="2">
    <source>
        <dbReference type="Proteomes" id="UP000285625"/>
    </source>
</evidence>
<dbReference type="RefSeq" id="WP_039644372.1">
    <property type="nucleotide sequence ID" value="NZ_CP008747.1"/>
</dbReference>
<dbReference type="AlphaFoldDB" id="A0A0A8HMU1"/>
<accession>A0A0A8HMU1</accession>
<sequence>MILLWFGIHQFINKDLQVVRSPSIILWVFSFILYFVAIVLYRAEALTFVFKLHEVLIVTLFGFIVAWVYSHLRKSIDTMVYTSIIVVLSIILVFLTISNYDNGVVSMMYIVRLILTALLVGVGADVVWRQYKSKQMENFPLLYLFAFGYWITIAYWF</sequence>
<proteinExistence type="predicted"/>
<dbReference type="GeneID" id="41072423"/>
<dbReference type="STRING" id="1284.SHYC_02935"/>
<evidence type="ECO:0000313" key="1">
    <source>
        <dbReference type="EMBL" id="RIO44731.1"/>
    </source>
</evidence>
<gene>
    <name evidence="1" type="ORF">BUZ57_08935</name>
</gene>
<dbReference type="KEGG" id="shu:SHYC_02935"/>
<dbReference type="EMBL" id="QXVO01000027">
    <property type="protein sequence ID" value="RIO44731.1"/>
    <property type="molecule type" value="Genomic_DNA"/>
</dbReference>